<keyword evidence="8" id="KW-0411">Iron-sulfur</keyword>
<dbReference type="Gene3D" id="3.40.470.10">
    <property type="entry name" value="Uracil-DNA glycosylase-like domain"/>
    <property type="match status" value="1"/>
</dbReference>
<dbReference type="InterPro" id="IPR051536">
    <property type="entry name" value="UDG_Type-4/5"/>
</dbReference>
<dbReference type="Pfam" id="PF03167">
    <property type="entry name" value="UDG"/>
    <property type="match status" value="1"/>
</dbReference>
<proteinExistence type="inferred from homology"/>
<organism evidence="11 12">
    <name type="scientific">Fimbriimonas ginsengisoli</name>
    <dbReference type="NCBI Taxonomy" id="1005039"/>
    <lineage>
        <taxon>Bacteria</taxon>
        <taxon>Bacillati</taxon>
        <taxon>Armatimonadota</taxon>
        <taxon>Fimbriimonadia</taxon>
        <taxon>Fimbriimonadales</taxon>
        <taxon>Fimbriimonadaceae</taxon>
        <taxon>Fimbriimonas</taxon>
    </lineage>
</organism>
<keyword evidence="3" id="KW-0004">4Fe-4S</keyword>
<evidence type="ECO:0000256" key="7">
    <source>
        <dbReference type="ARBA" id="ARBA00023004"/>
    </source>
</evidence>
<dbReference type="InterPro" id="IPR005122">
    <property type="entry name" value="Uracil-DNA_glycosylase-like"/>
</dbReference>
<keyword evidence="9" id="KW-0234">DNA repair</keyword>
<keyword evidence="7" id="KW-0408">Iron</keyword>
<comment type="caution">
    <text evidence="11">The sequence shown here is derived from an EMBL/GenBank/DDBJ whole genome shotgun (WGS) entry which is preliminary data.</text>
</comment>
<evidence type="ECO:0000259" key="10">
    <source>
        <dbReference type="SMART" id="SM00986"/>
    </source>
</evidence>
<keyword evidence="5" id="KW-0227">DNA damage</keyword>
<evidence type="ECO:0000256" key="4">
    <source>
        <dbReference type="ARBA" id="ARBA00022723"/>
    </source>
</evidence>
<evidence type="ECO:0000313" key="11">
    <source>
        <dbReference type="EMBL" id="MBI1757346.1"/>
    </source>
</evidence>
<reference evidence="11" key="1">
    <citation type="submission" date="2020-07" db="EMBL/GenBank/DDBJ databases">
        <title>Huge and variable diversity of episymbiotic CPR bacteria and DPANN archaea in groundwater ecosystems.</title>
        <authorList>
            <person name="He C.Y."/>
            <person name="Keren R."/>
            <person name="Whittaker M."/>
            <person name="Farag I.F."/>
            <person name="Doudna J."/>
            <person name="Cate J.H.D."/>
            <person name="Banfield J.F."/>
        </authorList>
    </citation>
    <scope>NUCLEOTIDE SEQUENCE</scope>
    <source>
        <strain evidence="11">NC_groundwater_17_Pr7_B-0.1um_64_12</strain>
    </source>
</reference>
<dbReference type="NCBIfam" id="TIGR00758">
    <property type="entry name" value="UDG_fam4"/>
    <property type="match status" value="1"/>
</dbReference>
<dbReference type="SUPFAM" id="SSF52141">
    <property type="entry name" value="Uracil-DNA glycosylase-like"/>
    <property type="match status" value="1"/>
</dbReference>
<sequence>MATVATTELDSLREQALVCTACPLAERRTHVVFGEGDPTSPLVLVGEGPGDQEDQTGRPFVGRAGQLLDRALDDAGVGRARVYITNTVKCRAADWASGKPVNRAPTDDEAAACRRWLEPQLGLLAPKVILCVGAPSARNLIKKSFRITQERGLYFPCAYARTAIATLHPSYVLRQQTAAGDDGGYGLMVADIRKAWEAARRLVEKELDRASLFDV</sequence>
<evidence type="ECO:0000256" key="8">
    <source>
        <dbReference type="ARBA" id="ARBA00023014"/>
    </source>
</evidence>
<evidence type="ECO:0000313" key="12">
    <source>
        <dbReference type="Proteomes" id="UP000727962"/>
    </source>
</evidence>
<dbReference type="AlphaFoldDB" id="A0A931M1P2"/>
<accession>A0A931M1P2</accession>
<evidence type="ECO:0000256" key="9">
    <source>
        <dbReference type="ARBA" id="ARBA00023204"/>
    </source>
</evidence>
<dbReference type="EMBL" id="JACOSL010000059">
    <property type="protein sequence ID" value="MBI1757346.1"/>
    <property type="molecule type" value="Genomic_DNA"/>
</dbReference>
<comment type="similarity">
    <text evidence="1">Belongs to the uracil-DNA glycosylase (UDG) superfamily. Type 4 (UDGa) family.</text>
</comment>
<dbReference type="PANTHER" id="PTHR33693:SF9">
    <property type="entry name" value="TYPE-4 URACIL-DNA GLYCOSYLASE"/>
    <property type="match status" value="1"/>
</dbReference>
<dbReference type="SMART" id="SM00986">
    <property type="entry name" value="UDG"/>
    <property type="match status" value="1"/>
</dbReference>
<evidence type="ECO:0000256" key="3">
    <source>
        <dbReference type="ARBA" id="ARBA00022485"/>
    </source>
</evidence>
<dbReference type="PANTHER" id="PTHR33693">
    <property type="entry name" value="TYPE-5 URACIL-DNA GLYCOSYLASE"/>
    <property type="match status" value="1"/>
</dbReference>
<dbReference type="Proteomes" id="UP000727962">
    <property type="component" value="Unassembled WGS sequence"/>
</dbReference>
<name>A0A931M1P2_FIMGI</name>
<evidence type="ECO:0000256" key="1">
    <source>
        <dbReference type="ARBA" id="ARBA00006521"/>
    </source>
</evidence>
<dbReference type="GO" id="GO:0006281">
    <property type="term" value="P:DNA repair"/>
    <property type="evidence" value="ECO:0007669"/>
    <property type="project" value="UniProtKB-KW"/>
</dbReference>
<feature type="domain" description="Uracil-DNA glycosylase-like" evidence="10">
    <location>
        <begin position="33"/>
        <end position="193"/>
    </location>
</feature>
<keyword evidence="6" id="KW-0378">Hydrolase</keyword>
<evidence type="ECO:0000256" key="5">
    <source>
        <dbReference type="ARBA" id="ARBA00022763"/>
    </source>
</evidence>
<evidence type="ECO:0000256" key="2">
    <source>
        <dbReference type="ARBA" id="ARBA00019403"/>
    </source>
</evidence>
<keyword evidence="4" id="KW-0479">Metal-binding</keyword>
<dbReference type="InterPro" id="IPR036895">
    <property type="entry name" value="Uracil-DNA_glycosylase-like_sf"/>
</dbReference>
<dbReference type="InterPro" id="IPR005273">
    <property type="entry name" value="Ura-DNA_glyco_family4"/>
</dbReference>
<evidence type="ECO:0000256" key="6">
    <source>
        <dbReference type="ARBA" id="ARBA00022801"/>
    </source>
</evidence>
<dbReference type="SMART" id="SM00987">
    <property type="entry name" value="UreE_C"/>
    <property type="match status" value="1"/>
</dbReference>
<dbReference type="CDD" id="cd10030">
    <property type="entry name" value="UDG-F4_TTUDGA_SPO1dp_like"/>
    <property type="match status" value="1"/>
</dbReference>
<gene>
    <name evidence="11" type="ORF">HYR64_09600</name>
</gene>
<dbReference type="GO" id="GO:0097506">
    <property type="term" value="F:deaminated base DNA N-glycosylase activity"/>
    <property type="evidence" value="ECO:0007669"/>
    <property type="project" value="UniProtKB-ARBA"/>
</dbReference>
<dbReference type="GO" id="GO:0051539">
    <property type="term" value="F:4 iron, 4 sulfur cluster binding"/>
    <property type="evidence" value="ECO:0007669"/>
    <property type="project" value="UniProtKB-KW"/>
</dbReference>
<protein>
    <recommendedName>
        <fullName evidence="2">Type-4 uracil-DNA glycosylase</fullName>
    </recommendedName>
</protein>
<dbReference type="GO" id="GO:0046872">
    <property type="term" value="F:metal ion binding"/>
    <property type="evidence" value="ECO:0007669"/>
    <property type="project" value="UniProtKB-KW"/>
</dbReference>